<dbReference type="Proteomes" id="UP000294772">
    <property type="component" value="Unassembled WGS sequence"/>
</dbReference>
<keyword evidence="1" id="KW-1133">Transmembrane helix</keyword>
<feature type="transmembrane region" description="Helical" evidence="1">
    <location>
        <begin position="20"/>
        <end position="37"/>
    </location>
</feature>
<organism evidence="2 4">
    <name type="scientific">Caldimonas thermodepolymerans</name>
    <dbReference type="NCBI Taxonomy" id="215580"/>
    <lineage>
        <taxon>Bacteria</taxon>
        <taxon>Pseudomonadati</taxon>
        <taxon>Pseudomonadota</taxon>
        <taxon>Betaproteobacteria</taxon>
        <taxon>Burkholderiales</taxon>
        <taxon>Sphaerotilaceae</taxon>
        <taxon>Caldimonas</taxon>
    </lineage>
</organism>
<name>A0A2S5T8H8_9BURK</name>
<comment type="caution">
    <text evidence="2">The sequence shown here is derived from an EMBL/GenBank/DDBJ whole genome shotgun (WGS) entry which is preliminary data.</text>
</comment>
<feature type="transmembrane region" description="Helical" evidence="1">
    <location>
        <begin position="43"/>
        <end position="61"/>
    </location>
</feature>
<keyword evidence="1" id="KW-0812">Transmembrane</keyword>
<proteinExistence type="predicted"/>
<keyword evidence="1" id="KW-0472">Membrane</keyword>
<dbReference type="Proteomes" id="UP000239406">
    <property type="component" value="Unassembled WGS sequence"/>
</dbReference>
<accession>A0A2S5T8H8</accession>
<sequence>MRTAPALQVTVARYGLWRGALLGLAVAATAAVALWWATAGVPAAAGASVLLGTLLLSGWLLRAEWRRPPCVLRWDGQCWHWGTPGAPAARHGSGRVVVTLDLGSWMLLRLVPDGADRRRRARAAWLPVQARGLEPHWHALRCAVYSPTPAATSAGPATSPHA</sequence>
<evidence type="ECO:0000313" key="4">
    <source>
        <dbReference type="Proteomes" id="UP000239406"/>
    </source>
</evidence>
<keyword evidence="4" id="KW-1185">Reference proteome</keyword>
<reference evidence="3 5" key="2">
    <citation type="submission" date="2019-03" db="EMBL/GenBank/DDBJ databases">
        <title>Genomic Encyclopedia of Type Strains, Phase IV (KMG-IV): sequencing the most valuable type-strain genomes for metagenomic binning, comparative biology and taxonomic classification.</title>
        <authorList>
            <person name="Goeker M."/>
        </authorList>
    </citation>
    <scope>NUCLEOTIDE SEQUENCE [LARGE SCALE GENOMIC DNA]</scope>
    <source>
        <strain evidence="3 5">DSM 15264</strain>
    </source>
</reference>
<protein>
    <recommendedName>
        <fullName evidence="6">Toxin CptA</fullName>
    </recommendedName>
</protein>
<evidence type="ECO:0008006" key="6">
    <source>
        <dbReference type="Google" id="ProtNLM"/>
    </source>
</evidence>
<dbReference type="EMBL" id="PSNY01000002">
    <property type="protein sequence ID" value="PPE71283.1"/>
    <property type="molecule type" value="Genomic_DNA"/>
</dbReference>
<reference evidence="2 4" key="1">
    <citation type="submission" date="2018-02" db="EMBL/GenBank/DDBJ databases">
        <title>Reclassifiation of [Polyangium] brachysporum DSM 7029 as Guopingzhaonella breviflexa gen. nov., sp. nov., a member of the family Comamonadaceae.</title>
        <authorList>
            <person name="Tang B."/>
        </authorList>
    </citation>
    <scope>NUCLEOTIDE SEQUENCE [LARGE SCALE GENOMIC DNA]</scope>
    <source>
        <strain evidence="2 4">DSM 15344</strain>
    </source>
</reference>
<dbReference type="AlphaFoldDB" id="A0A2S5T8H8"/>
<evidence type="ECO:0000256" key="1">
    <source>
        <dbReference type="SAM" id="Phobius"/>
    </source>
</evidence>
<evidence type="ECO:0000313" key="3">
    <source>
        <dbReference type="EMBL" id="TCP06243.1"/>
    </source>
</evidence>
<dbReference type="EMBL" id="SLXF01000007">
    <property type="protein sequence ID" value="TCP06243.1"/>
    <property type="molecule type" value="Genomic_DNA"/>
</dbReference>
<evidence type="ECO:0000313" key="2">
    <source>
        <dbReference type="EMBL" id="PPE71283.1"/>
    </source>
</evidence>
<evidence type="ECO:0000313" key="5">
    <source>
        <dbReference type="Proteomes" id="UP000294772"/>
    </source>
</evidence>
<gene>
    <name evidence="2" type="ORF">C1702_02350</name>
    <name evidence="3" type="ORF">EV676_107114</name>
</gene>